<comment type="catalytic activity">
    <reaction evidence="1">
        <text>ATP + protein L-histidine = ADP + protein N-phospho-L-histidine.</text>
        <dbReference type="EC" id="2.7.13.3"/>
    </reaction>
</comment>
<evidence type="ECO:0000256" key="17">
    <source>
        <dbReference type="ARBA" id="ARBA00024827"/>
    </source>
</evidence>
<dbReference type="EC" id="2.7.13.3" evidence="4"/>
<feature type="domain" description="Histidine kinase" evidence="20">
    <location>
        <begin position="245"/>
        <end position="438"/>
    </location>
</feature>
<dbReference type="PRINTS" id="PR00344">
    <property type="entry name" value="BCTRLSENSOR"/>
</dbReference>
<comment type="subcellular location">
    <subcellularLocation>
        <location evidence="3">Cytoplasm</location>
    </subcellularLocation>
</comment>
<evidence type="ECO:0000256" key="19">
    <source>
        <dbReference type="SAM" id="Phobius"/>
    </source>
</evidence>
<dbReference type="Proteomes" id="UP001528672">
    <property type="component" value="Unassembled WGS sequence"/>
</dbReference>
<organism evidence="21 22">
    <name type="scientific">Curvibacter microcysteis</name>
    <dbReference type="NCBI Taxonomy" id="3026419"/>
    <lineage>
        <taxon>Bacteria</taxon>
        <taxon>Pseudomonadati</taxon>
        <taxon>Pseudomonadota</taxon>
        <taxon>Betaproteobacteria</taxon>
        <taxon>Burkholderiales</taxon>
        <taxon>Comamonadaceae</taxon>
        <taxon>Curvibacter</taxon>
    </lineage>
</organism>
<dbReference type="Gene3D" id="1.20.5.1930">
    <property type="match status" value="1"/>
</dbReference>
<evidence type="ECO:0000256" key="5">
    <source>
        <dbReference type="ARBA" id="ARBA00017322"/>
    </source>
</evidence>
<protein>
    <recommendedName>
        <fullName evidence="5">Oxygen sensor histidine kinase NreB</fullName>
        <ecNumber evidence="4">2.7.13.3</ecNumber>
    </recommendedName>
    <alternativeName>
        <fullName evidence="18">Nitrogen regulation protein B</fullName>
    </alternativeName>
</protein>
<dbReference type="InterPro" id="IPR050482">
    <property type="entry name" value="Sensor_HK_TwoCompSys"/>
</dbReference>
<dbReference type="PROSITE" id="PS50109">
    <property type="entry name" value="HIS_KIN"/>
    <property type="match status" value="1"/>
</dbReference>
<evidence type="ECO:0000256" key="14">
    <source>
        <dbReference type="ARBA" id="ARBA00023004"/>
    </source>
</evidence>
<dbReference type="SMART" id="SM00387">
    <property type="entry name" value="HATPase_c"/>
    <property type="match status" value="1"/>
</dbReference>
<keyword evidence="6" id="KW-0004">4Fe-4S</keyword>
<dbReference type="Pfam" id="PF05227">
    <property type="entry name" value="CHASE3"/>
    <property type="match status" value="1"/>
</dbReference>
<dbReference type="Gene3D" id="3.30.565.10">
    <property type="entry name" value="Histidine kinase-like ATPase, C-terminal domain"/>
    <property type="match status" value="1"/>
</dbReference>
<dbReference type="CDD" id="cd19410">
    <property type="entry name" value="HK9-like_sensor"/>
    <property type="match status" value="1"/>
</dbReference>
<sequence>MAISLPLALAAALLLIGINELGYERSASAVKGIAAAHDTRNALNKLLQQMLDAETGLRGYLLTGDERYLEPYNTAVNEVNQTLDGLRTFYLSDGGNLVPVTMLSRHVSRKLAEMDLSLKLRKQGNEEAWRFVMRTDVGKEHMDAIRDQSATLIRESSAQVRASEQQIMHSLQVSRLGIAITAAIGLIAFYLYLQQSNALKLAVLREQLVLERERDRLEDLVRDRTASLAKLATYLQQVRENERAHLARELHDELGALLTAAKLDVARIKSRLGDNAPEATQRLQHLTETLNSGIALKRRIVEDLRPSSLSNLGLLPALEILTREFAQRADLEINTEFDEVDLPAATQLTLYRMVQEALTNISKYAQAQQVNVLLQNMGSHVVLQVNDDGNGFNPQEVGASSHGLDGMRHRVEAEGGRLHVDSALGQGTRITATLPSLPPVHQTITEAAVSPAAASQT</sequence>
<keyword evidence="11" id="KW-0547">Nucleotide-binding</keyword>
<keyword evidence="10" id="KW-0479">Metal-binding</keyword>
<comment type="cofactor">
    <cofactor evidence="2">
        <name>[4Fe-4S] cluster</name>
        <dbReference type="ChEBI" id="CHEBI:49883"/>
    </cofactor>
</comment>
<evidence type="ECO:0000256" key="7">
    <source>
        <dbReference type="ARBA" id="ARBA00022490"/>
    </source>
</evidence>
<evidence type="ECO:0000256" key="4">
    <source>
        <dbReference type="ARBA" id="ARBA00012438"/>
    </source>
</evidence>
<evidence type="ECO:0000256" key="6">
    <source>
        <dbReference type="ARBA" id="ARBA00022485"/>
    </source>
</evidence>
<keyword evidence="7" id="KW-0963">Cytoplasm</keyword>
<evidence type="ECO:0000256" key="3">
    <source>
        <dbReference type="ARBA" id="ARBA00004496"/>
    </source>
</evidence>
<evidence type="ECO:0000256" key="10">
    <source>
        <dbReference type="ARBA" id="ARBA00022723"/>
    </source>
</evidence>
<evidence type="ECO:0000256" key="13">
    <source>
        <dbReference type="ARBA" id="ARBA00022840"/>
    </source>
</evidence>
<keyword evidence="12" id="KW-0418">Kinase</keyword>
<dbReference type="SUPFAM" id="SSF55874">
    <property type="entry name" value="ATPase domain of HSP90 chaperone/DNA topoisomerase II/histidine kinase"/>
    <property type="match status" value="1"/>
</dbReference>
<keyword evidence="15" id="KW-0902">Two-component regulatory system</keyword>
<evidence type="ECO:0000256" key="2">
    <source>
        <dbReference type="ARBA" id="ARBA00001966"/>
    </source>
</evidence>
<keyword evidence="22" id="KW-1185">Reference proteome</keyword>
<evidence type="ECO:0000256" key="9">
    <source>
        <dbReference type="ARBA" id="ARBA00022679"/>
    </source>
</evidence>
<accession>A0ABT5MIP3</accession>
<evidence type="ECO:0000313" key="21">
    <source>
        <dbReference type="EMBL" id="MDD0815869.1"/>
    </source>
</evidence>
<dbReference type="InterPro" id="IPR005467">
    <property type="entry name" value="His_kinase_dom"/>
</dbReference>
<proteinExistence type="predicted"/>
<name>A0ABT5MIP3_9BURK</name>
<evidence type="ECO:0000256" key="11">
    <source>
        <dbReference type="ARBA" id="ARBA00022741"/>
    </source>
</evidence>
<dbReference type="CDD" id="cd16917">
    <property type="entry name" value="HATPase_UhpB-NarQ-NarX-like"/>
    <property type="match status" value="1"/>
</dbReference>
<dbReference type="PANTHER" id="PTHR24421">
    <property type="entry name" value="NITRATE/NITRITE SENSOR PROTEIN NARX-RELATED"/>
    <property type="match status" value="1"/>
</dbReference>
<dbReference type="InterPro" id="IPR011712">
    <property type="entry name" value="Sig_transdc_His_kin_sub3_dim/P"/>
</dbReference>
<feature type="transmembrane region" description="Helical" evidence="19">
    <location>
        <begin position="173"/>
        <end position="193"/>
    </location>
</feature>
<dbReference type="Pfam" id="PF07730">
    <property type="entry name" value="HisKA_3"/>
    <property type="match status" value="1"/>
</dbReference>
<comment type="function">
    <text evidence="17">Member of the two-component regulatory system NreB/NreC involved in the control of dissimilatory nitrate/nitrite reduction in response to oxygen. NreB functions as a direct oxygen sensor histidine kinase which is autophosphorylated, in the absence of oxygen, probably at the conserved histidine residue, and transfers its phosphate group probably to a conserved aspartate residue of NreC. NreB/NreC activates the expression of the nitrate (narGHJI) and nitrite (nir) reductase operons, as well as the putative nitrate transporter gene narT.</text>
</comment>
<evidence type="ECO:0000256" key="18">
    <source>
        <dbReference type="ARBA" id="ARBA00030800"/>
    </source>
</evidence>
<dbReference type="InterPro" id="IPR036890">
    <property type="entry name" value="HATPase_C_sf"/>
</dbReference>
<dbReference type="Pfam" id="PF02518">
    <property type="entry name" value="HATPase_c"/>
    <property type="match status" value="1"/>
</dbReference>
<keyword evidence="19" id="KW-1133">Transmembrane helix</keyword>
<evidence type="ECO:0000313" key="22">
    <source>
        <dbReference type="Proteomes" id="UP001528672"/>
    </source>
</evidence>
<evidence type="ECO:0000256" key="1">
    <source>
        <dbReference type="ARBA" id="ARBA00000085"/>
    </source>
</evidence>
<keyword evidence="13" id="KW-0067">ATP-binding</keyword>
<keyword evidence="8" id="KW-0597">Phosphoprotein</keyword>
<keyword evidence="19" id="KW-0812">Transmembrane</keyword>
<gene>
    <name evidence="21" type="ORF">PSQ39_14625</name>
</gene>
<keyword evidence="16" id="KW-0411">Iron-sulfur</keyword>
<dbReference type="InterPro" id="IPR003594">
    <property type="entry name" value="HATPase_dom"/>
</dbReference>
<evidence type="ECO:0000256" key="15">
    <source>
        <dbReference type="ARBA" id="ARBA00023012"/>
    </source>
</evidence>
<keyword evidence="14" id="KW-0408">Iron</keyword>
<keyword evidence="19" id="KW-0472">Membrane</keyword>
<dbReference type="PANTHER" id="PTHR24421:SF10">
    <property type="entry name" value="NITRATE_NITRITE SENSOR PROTEIN NARQ"/>
    <property type="match status" value="1"/>
</dbReference>
<dbReference type="RefSeq" id="WP_273927718.1">
    <property type="nucleotide sequence ID" value="NZ_JAQSIO010000005.1"/>
</dbReference>
<evidence type="ECO:0000259" key="20">
    <source>
        <dbReference type="PROSITE" id="PS50109"/>
    </source>
</evidence>
<keyword evidence="9" id="KW-0808">Transferase</keyword>
<evidence type="ECO:0000256" key="16">
    <source>
        <dbReference type="ARBA" id="ARBA00023014"/>
    </source>
</evidence>
<comment type="caution">
    <text evidence="21">The sequence shown here is derived from an EMBL/GenBank/DDBJ whole genome shotgun (WGS) entry which is preliminary data.</text>
</comment>
<reference evidence="21 22" key="1">
    <citation type="submission" date="2023-02" db="EMBL/GenBank/DDBJ databases">
        <title>Bacterial whole genome sequence for Curvibacter sp. HBC28.</title>
        <authorList>
            <person name="Le V."/>
            <person name="Ko S.-R."/>
            <person name="Ahn C.-Y."/>
            <person name="Oh H.-M."/>
        </authorList>
    </citation>
    <scope>NUCLEOTIDE SEQUENCE [LARGE SCALE GENOMIC DNA]</scope>
    <source>
        <strain evidence="21 22">HBC28</strain>
    </source>
</reference>
<dbReference type="InterPro" id="IPR007891">
    <property type="entry name" value="CHASE3"/>
</dbReference>
<dbReference type="EMBL" id="JAQSIO010000005">
    <property type="protein sequence ID" value="MDD0815869.1"/>
    <property type="molecule type" value="Genomic_DNA"/>
</dbReference>
<evidence type="ECO:0000256" key="12">
    <source>
        <dbReference type="ARBA" id="ARBA00022777"/>
    </source>
</evidence>
<evidence type="ECO:0000256" key="8">
    <source>
        <dbReference type="ARBA" id="ARBA00022553"/>
    </source>
</evidence>
<dbReference type="InterPro" id="IPR004358">
    <property type="entry name" value="Sig_transdc_His_kin-like_C"/>
</dbReference>